<sequence>MKSNGQKTMRGLVWLIFISYSSCLLYWMFLGFGRTVHAEIRFNYVPFKTILHFMSTMKPGNVKIPIINLAGNIGVFIPFGVMLPYLFARLKRLYLFSLCFIGSIVILELLQALLKMGTADVDDVIFNFIGGLIGYGLFGALRIRQNNWM</sequence>
<keyword evidence="4" id="KW-1185">Reference proteome</keyword>
<keyword evidence="1" id="KW-0812">Transmembrane</keyword>
<keyword evidence="1" id="KW-1133">Transmembrane helix</keyword>
<dbReference type="Proteomes" id="UP000730618">
    <property type="component" value="Unassembled WGS sequence"/>
</dbReference>
<dbReference type="InterPro" id="IPR006976">
    <property type="entry name" value="VanZ-like"/>
</dbReference>
<dbReference type="PANTHER" id="PTHR36834:SF1">
    <property type="entry name" value="INTEGRAL MEMBRANE PROTEIN"/>
    <property type="match status" value="1"/>
</dbReference>
<organism evidence="3 4">
    <name type="scientific">Paenibacillus allorhizosphaerae</name>
    <dbReference type="NCBI Taxonomy" id="2849866"/>
    <lineage>
        <taxon>Bacteria</taxon>
        <taxon>Bacillati</taxon>
        <taxon>Bacillota</taxon>
        <taxon>Bacilli</taxon>
        <taxon>Bacillales</taxon>
        <taxon>Paenibacillaceae</taxon>
        <taxon>Paenibacillus</taxon>
    </lineage>
</organism>
<evidence type="ECO:0000256" key="1">
    <source>
        <dbReference type="SAM" id="Phobius"/>
    </source>
</evidence>
<name>A0ABN7THR1_9BACL</name>
<reference evidence="3 4" key="1">
    <citation type="submission" date="2021-06" db="EMBL/GenBank/DDBJ databases">
        <authorList>
            <person name="Criscuolo A."/>
        </authorList>
    </citation>
    <scope>NUCLEOTIDE SEQUENCE [LARGE SCALE GENOMIC DNA]</scope>
    <source>
        <strain evidence="4">CIP 111802</strain>
    </source>
</reference>
<feature type="domain" description="VanZ-like" evidence="2">
    <location>
        <begin position="17"/>
        <end position="139"/>
    </location>
</feature>
<evidence type="ECO:0000259" key="2">
    <source>
        <dbReference type="Pfam" id="PF04892"/>
    </source>
</evidence>
<accession>A0ABN7THR1</accession>
<feature type="transmembrane region" description="Helical" evidence="1">
    <location>
        <begin position="12"/>
        <end position="29"/>
    </location>
</feature>
<evidence type="ECO:0000313" key="3">
    <source>
        <dbReference type="EMBL" id="CAG7619762.1"/>
    </source>
</evidence>
<evidence type="ECO:0000313" key="4">
    <source>
        <dbReference type="Proteomes" id="UP000730618"/>
    </source>
</evidence>
<dbReference type="EMBL" id="CAJVCE010000002">
    <property type="protein sequence ID" value="CAG7619762.1"/>
    <property type="molecule type" value="Genomic_DNA"/>
</dbReference>
<protein>
    <recommendedName>
        <fullName evidence="2">VanZ-like domain-containing protein</fullName>
    </recommendedName>
</protein>
<proteinExistence type="predicted"/>
<dbReference type="InterPro" id="IPR053150">
    <property type="entry name" value="Teicoplanin_resist-assoc"/>
</dbReference>
<feature type="transmembrane region" description="Helical" evidence="1">
    <location>
        <begin position="64"/>
        <end position="86"/>
    </location>
</feature>
<dbReference type="Pfam" id="PF04892">
    <property type="entry name" value="VanZ"/>
    <property type="match status" value="1"/>
</dbReference>
<gene>
    <name evidence="3" type="ORF">PAECIP111802_00620</name>
</gene>
<feature type="transmembrane region" description="Helical" evidence="1">
    <location>
        <begin position="93"/>
        <end position="113"/>
    </location>
</feature>
<dbReference type="PANTHER" id="PTHR36834">
    <property type="entry name" value="MEMBRANE PROTEIN-RELATED"/>
    <property type="match status" value="1"/>
</dbReference>
<comment type="caution">
    <text evidence="3">The sequence shown here is derived from an EMBL/GenBank/DDBJ whole genome shotgun (WGS) entry which is preliminary data.</text>
</comment>
<feature type="transmembrane region" description="Helical" evidence="1">
    <location>
        <begin position="125"/>
        <end position="143"/>
    </location>
</feature>
<keyword evidence="1" id="KW-0472">Membrane</keyword>